<evidence type="ECO:0000256" key="1">
    <source>
        <dbReference type="SAM" id="SignalP"/>
    </source>
</evidence>
<sequence>MTKPSFAVALAGTAMLIAPVAAQAQWVPGSEIVGQTLQVQKNGVTNSVFLGPGGQAQITTPGGSVIPASWTAANGQLCLNTGAAQECWGYANAFQAGQPMTLTSNCGTASWLANSTNAPPPPVQQPAGERG</sequence>
<protein>
    <submittedName>
        <fullName evidence="2">Uncharacterized protein</fullName>
    </submittedName>
</protein>
<name>A0ABT0RIC1_9SPHN</name>
<dbReference type="RefSeq" id="WP_249846338.1">
    <property type="nucleotide sequence ID" value="NZ_JAMGBD010000001.1"/>
</dbReference>
<accession>A0ABT0RIC1</accession>
<proteinExistence type="predicted"/>
<evidence type="ECO:0000313" key="3">
    <source>
        <dbReference type="Proteomes" id="UP001165363"/>
    </source>
</evidence>
<reference evidence="2" key="1">
    <citation type="submission" date="2022-05" db="EMBL/GenBank/DDBJ databases">
        <authorList>
            <person name="Jo J.-H."/>
            <person name="Im W.-T."/>
        </authorList>
    </citation>
    <scope>NUCLEOTIDE SEQUENCE</scope>
    <source>
        <strain evidence="2">SE158</strain>
    </source>
</reference>
<keyword evidence="1" id="KW-0732">Signal</keyword>
<feature type="signal peptide" evidence="1">
    <location>
        <begin position="1"/>
        <end position="24"/>
    </location>
</feature>
<dbReference type="Proteomes" id="UP001165363">
    <property type="component" value="Unassembled WGS sequence"/>
</dbReference>
<keyword evidence="3" id="KW-1185">Reference proteome</keyword>
<evidence type="ECO:0000313" key="2">
    <source>
        <dbReference type="EMBL" id="MCL6682361.1"/>
    </source>
</evidence>
<dbReference type="EMBL" id="JAMGBD010000001">
    <property type="protein sequence ID" value="MCL6682361.1"/>
    <property type="molecule type" value="Genomic_DNA"/>
</dbReference>
<organism evidence="2 3">
    <name type="scientific">Sphingomonas alba</name>
    <dbReference type="NCBI Taxonomy" id="2908208"/>
    <lineage>
        <taxon>Bacteria</taxon>
        <taxon>Pseudomonadati</taxon>
        <taxon>Pseudomonadota</taxon>
        <taxon>Alphaproteobacteria</taxon>
        <taxon>Sphingomonadales</taxon>
        <taxon>Sphingomonadaceae</taxon>
        <taxon>Sphingomonas</taxon>
    </lineage>
</organism>
<feature type="chain" id="PRO_5045800069" evidence="1">
    <location>
        <begin position="25"/>
        <end position="131"/>
    </location>
</feature>
<comment type="caution">
    <text evidence="2">The sequence shown here is derived from an EMBL/GenBank/DDBJ whole genome shotgun (WGS) entry which is preliminary data.</text>
</comment>
<gene>
    <name evidence="2" type="ORF">LZ536_00385</name>
</gene>